<dbReference type="Proteomes" id="UP000215596">
    <property type="component" value="Unassembled WGS sequence"/>
</dbReference>
<evidence type="ECO:0000313" key="4">
    <source>
        <dbReference type="Proteomes" id="UP000215596"/>
    </source>
</evidence>
<protein>
    <recommendedName>
        <fullName evidence="6">YtpI-like protein</fullName>
    </recommendedName>
</protein>
<dbReference type="RefSeq" id="WP_095263787.1">
    <property type="nucleotide sequence ID" value="NZ_NPBY01000013.1"/>
</dbReference>
<keyword evidence="1" id="KW-1133">Transmembrane helix</keyword>
<evidence type="ECO:0000313" key="5">
    <source>
        <dbReference type="Proteomes" id="UP000435177"/>
    </source>
</evidence>
<dbReference type="OrthoDB" id="2990512at2"/>
<reference evidence="3 4" key="1">
    <citation type="submission" date="2017-07" db="EMBL/GenBank/DDBJ databases">
        <title>Isolation and whole genome analysis of endospore-forming bacteria from heroin.</title>
        <authorList>
            <person name="Kalinowski J."/>
            <person name="Ahrens B."/>
            <person name="Al-Dilaimi A."/>
            <person name="Winkler A."/>
            <person name="Wibberg D."/>
            <person name="Schleenbecker U."/>
            <person name="Ruckert C."/>
            <person name="Wolfel R."/>
            <person name="Grass G."/>
        </authorList>
    </citation>
    <scope>NUCLEOTIDE SEQUENCE [LARGE SCALE GENOMIC DNA]</scope>
    <source>
        <strain evidence="3 4">7537-G1</strain>
    </source>
</reference>
<dbReference type="PROSITE" id="PS51257">
    <property type="entry name" value="PROKAR_LIPOPROTEIN"/>
    <property type="match status" value="1"/>
</dbReference>
<gene>
    <name evidence="3" type="ORF">CHH67_04460</name>
    <name evidence="2" type="ORF">GNP94_23435</name>
</gene>
<evidence type="ECO:0000313" key="2">
    <source>
        <dbReference type="EMBL" id="MUG68923.1"/>
    </source>
</evidence>
<organism evidence="3 4">
    <name type="scientific">Paenibacillus campinasensis</name>
    <dbReference type="NCBI Taxonomy" id="66347"/>
    <lineage>
        <taxon>Bacteria</taxon>
        <taxon>Bacillati</taxon>
        <taxon>Bacillota</taxon>
        <taxon>Bacilli</taxon>
        <taxon>Bacillales</taxon>
        <taxon>Paenibacillaceae</taxon>
        <taxon>Paenibacillus</taxon>
    </lineage>
</organism>
<dbReference type="EMBL" id="NPBY01000013">
    <property type="protein sequence ID" value="PAD79191.1"/>
    <property type="molecule type" value="Genomic_DNA"/>
</dbReference>
<comment type="caution">
    <text evidence="3">The sequence shown here is derived from an EMBL/GenBank/DDBJ whole genome shotgun (WGS) entry which is preliminary data.</text>
</comment>
<sequence>MLAIIRYALFIILVLSCISAALYSIRARRMPDPADRGINLAMMNICMGIMLASLSLVCMFLFSGSTLAVIVEAAFLVLGAFNLFAGLRSRDYYKKLKNSPSSS</sequence>
<evidence type="ECO:0008006" key="6">
    <source>
        <dbReference type="Google" id="ProtNLM"/>
    </source>
</evidence>
<accession>A0A268F1E8</accession>
<name>A0A268F1E8_9BACL</name>
<dbReference type="Pfam" id="PF14007">
    <property type="entry name" value="YtpI"/>
    <property type="match status" value="1"/>
</dbReference>
<feature type="transmembrane region" description="Helical" evidence="1">
    <location>
        <begin position="6"/>
        <end position="25"/>
    </location>
</feature>
<keyword evidence="5" id="KW-1185">Reference proteome</keyword>
<reference evidence="2 5" key="2">
    <citation type="submission" date="2019-11" db="EMBL/GenBank/DDBJ databases">
        <title>Draft genome sequences of five Paenibacillus species of dairy origin.</title>
        <authorList>
            <person name="Olajide A.M."/>
            <person name="Chen S."/>
            <person name="Lapointe G."/>
        </authorList>
    </citation>
    <scope>NUCLEOTIDE SEQUENCE [LARGE SCALE GENOMIC DNA]</scope>
    <source>
        <strain evidence="2 5">3CS1</strain>
    </source>
</reference>
<proteinExistence type="predicted"/>
<evidence type="ECO:0000313" key="3">
    <source>
        <dbReference type="EMBL" id="PAD79191.1"/>
    </source>
</evidence>
<dbReference type="Proteomes" id="UP000435177">
    <property type="component" value="Unassembled WGS sequence"/>
</dbReference>
<keyword evidence="1" id="KW-0812">Transmembrane</keyword>
<dbReference type="AlphaFoldDB" id="A0A268F1E8"/>
<keyword evidence="1" id="KW-0472">Membrane</keyword>
<feature type="transmembrane region" description="Helical" evidence="1">
    <location>
        <begin position="68"/>
        <end position="87"/>
    </location>
</feature>
<feature type="transmembrane region" description="Helical" evidence="1">
    <location>
        <begin position="37"/>
        <end position="62"/>
    </location>
</feature>
<evidence type="ECO:0000256" key="1">
    <source>
        <dbReference type="SAM" id="Phobius"/>
    </source>
</evidence>
<dbReference type="InterPro" id="IPR025618">
    <property type="entry name" value="YtpI"/>
</dbReference>
<dbReference type="EMBL" id="WOAA01000042">
    <property type="protein sequence ID" value="MUG68923.1"/>
    <property type="molecule type" value="Genomic_DNA"/>
</dbReference>